<dbReference type="Proteomes" id="UP000612456">
    <property type="component" value="Unassembled WGS sequence"/>
</dbReference>
<dbReference type="InterPro" id="IPR000683">
    <property type="entry name" value="Gfo/Idh/MocA-like_OxRdtase_N"/>
</dbReference>
<dbReference type="Pfam" id="PF01408">
    <property type="entry name" value="GFO_IDH_MocA"/>
    <property type="match status" value="1"/>
</dbReference>
<dbReference type="RefSeq" id="WP_188992348.1">
    <property type="nucleotide sequence ID" value="NZ_BMHP01000002.1"/>
</dbReference>
<evidence type="ECO:0000313" key="3">
    <source>
        <dbReference type="EMBL" id="GGD66707.1"/>
    </source>
</evidence>
<keyword evidence="4" id="KW-1185">Reference proteome</keyword>
<dbReference type="Gene3D" id="3.30.360.10">
    <property type="entry name" value="Dihydrodipicolinate Reductase, domain 2"/>
    <property type="match status" value="1"/>
</dbReference>
<dbReference type="InterPro" id="IPR051450">
    <property type="entry name" value="Gfo/Idh/MocA_Oxidoreductases"/>
</dbReference>
<organism evidence="3 4">
    <name type="scientific">Paenibacillus nasutitermitis</name>
    <dbReference type="NCBI Taxonomy" id="1652958"/>
    <lineage>
        <taxon>Bacteria</taxon>
        <taxon>Bacillati</taxon>
        <taxon>Bacillota</taxon>
        <taxon>Bacilli</taxon>
        <taxon>Bacillales</taxon>
        <taxon>Paenibacillaceae</taxon>
        <taxon>Paenibacillus</taxon>
    </lineage>
</organism>
<evidence type="ECO:0000259" key="2">
    <source>
        <dbReference type="Pfam" id="PF22725"/>
    </source>
</evidence>
<accession>A0A917DU20</accession>
<comment type="caution">
    <text evidence="3">The sequence shown here is derived from an EMBL/GenBank/DDBJ whole genome shotgun (WGS) entry which is preliminary data.</text>
</comment>
<dbReference type="PANTHER" id="PTHR43377:SF1">
    <property type="entry name" value="BILIVERDIN REDUCTASE A"/>
    <property type="match status" value="1"/>
</dbReference>
<name>A0A917DU20_9BACL</name>
<dbReference type="InterPro" id="IPR055170">
    <property type="entry name" value="GFO_IDH_MocA-like_dom"/>
</dbReference>
<dbReference type="AlphaFoldDB" id="A0A917DU20"/>
<proteinExistence type="predicted"/>
<dbReference type="InterPro" id="IPR036291">
    <property type="entry name" value="NAD(P)-bd_dom_sf"/>
</dbReference>
<evidence type="ECO:0000259" key="1">
    <source>
        <dbReference type="Pfam" id="PF01408"/>
    </source>
</evidence>
<feature type="domain" description="GFO/IDH/MocA-like oxidoreductase" evidence="2">
    <location>
        <begin position="128"/>
        <end position="241"/>
    </location>
</feature>
<dbReference type="SUPFAM" id="SSF51735">
    <property type="entry name" value="NAD(P)-binding Rossmann-fold domains"/>
    <property type="match status" value="1"/>
</dbReference>
<dbReference type="PANTHER" id="PTHR43377">
    <property type="entry name" value="BILIVERDIN REDUCTASE A"/>
    <property type="match status" value="1"/>
</dbReference>
<feature type="domain" description="Gfo/Idh/MocA-like oxidoreductase N-terminal" evidence="1">
    <location>
        <begin position="1"/>
        <end position="119"/>
    </location>
</feature>
<reference evidence="3" key="1">
    <citation type="journal article" date="2014" name="Int. J. Syst. Evol. Microbiol.">
        <title>Complete genome sequence of Corynebacterium casei LMG S-19264T (=DSM 44701T), isolated from a smear-ripened cheese.</title>
        <authorList>
            <consortium name="US DOE Joint Genome Institute (JGI-PGF)"/>
            <person name="Walter F."/>
            <person name="Albersmeier A."/>
            <person name="Kalinowski J."/>
            <person name="Ruckert C."/>
        </authorList>
    </citation>
    <scope>NUCLEOTIDE SEQUENCE</scope>
    <source>
        <strain evidence="3">CGMCC 1.15178</strain>
    </source>
</reference>
<reference evidence="3" key="2">
    <citation type="submission" date="2020-09" db="EMBL/GenBank/DDBJ databases">
        <authorList>
            <person name="Sun Q."/>
            <person name="Zhou Y."/>
        </authorList>
    </citation>
    <scope>NUCLEOTIDE SEQUENCE</scope>
    <source>
        <strain evidence="3">CGMCC 1.15178</strain>
    </source>
</reference>
<protein>
    <submittedName>
        <fullName evidence="3">Dehydrogenase</fullName>
    </submittedName>
</protein>
<dbReference type="SUPFAM" id="SSF55347">
    <property type="entry name" value="Glyceraldehyde-3-phosphate dehydrogenase-like, C-terminal domain"/>
    <property type="match status" value="1"/>
</dbReference>
<dbReference type="Gene3D" id="3.40.50.720">
    <property type="entry name" value="NAD(P)-binding Rossmann-like Domain"/>
    <property type="match status" value="1"/>
</dbReference>
<evidence type="ECO:0000313" key="4">
    <source>
        <dbReference type="Proteomes" id="UP000612456"/>
    </source>
</evidence>
<gene>
    <name evidence="3" type="ORF">GCM10010911_25550</name>
</gene>
<dbReference type="EMBL" id="BMHP01000002">
    <property type="protein sequence ID" value="GGD66707.1"/>
    <property type="molecule type" value="Genomic_DNA"/>
</dbReference>
<sequence length="325" mass="36142">MNVGLIGCGAMGIVYVDRLMRMKGVRVTAVCHPERAKAATLAELPQAIIYTSYSDMIARPDIDIICVTLPTYLHKEYVQIALEAGKHVICEKPLSLSEDDCWELMEISRAKGVKLCVAHVLRFFPEYKDARLRLRSGEVGAVTSIRTTRASLLPAENSWFMDKRKSGGVVFDLMIHDIDYVLWLLGDQITHIRAEIITRESMEQAVAWLYYADGTKVSLEAVWGASEFRAGFDITGKQGVLRSGGVKKDVENDNKVVDENSSDRGVIIPEASELDDPYYCQLSSFIQAIEMDGPLPITAEEACSAVRIANRIVGCMESYSFEISD</sequence>
<dbReference type="GO" id="GO:0000166">
    <property type="term" value="F:nucleotide binding"/>
    <property type="evidence" value="ECO:0007669"/>
    <property type="project" value="InterPro"/>
</dbReference>
<dbReference type="Pfam" id="PF22725">
    <property type="entry name" value="GFO_IDH_MocA_C3"/>
    <property type="match status" value="1"/>
</dbReference>